<comment type="caution">
    <text evidence="9">The sequence shown here is derived from an EMBL/GenBank/DDBJ whole genome shotgun (WGS) entry which is preliminary data.</text>
</comment>
<evidence type="ECO:0000259" key="8">
    <source>
        <dbReference type="Pfam" id="PF13807"/>
    </source>
</evidence>
<dbReference type="GO" id="GO:0004713">
    <property type="term" value="F:protein tyrosine kinase activity"/>
    <property type="evidence" value="ECO:0007669"/>
    <property type="project" value="TreeGrafter"/>
</dbReference>
<sequence length="315" mass="35508">MNQANGSFSDDDIDLRELFSIAWRAKWLILVSALIFALGGIGYALVKPDIYKASVLLAPTQDDSGSIANLSGQLGGLASIAGINLNSGNSSKTSIAKAVLESHSFLEDFIYRYDLEPLIFSVKGWDKETDEWEYDYEIYNPKTEEWQYDSSGKSLKPSPWLLVKRLKEDHIEVTESKDTGLITVSVQHYSPETAAQWAESLVKGVNEHMRSKDVQQARASIAYLEEKLEQTNITGMQQVFYQLIEGETRTIMLANARNEYVFETIDSPVAPDEPYKPRRPLIVLLSTFFGLIVGFFIVFVKSFILSSRYESDDKN</sequence>
<dbReference type="Pfam" id="PF13807">
    <property type="entry name" value="GNVR"/>
    <property type="match status" value="1"/>
</dbReference>
<evidence type="ECO:0000256" key="1">
    <source>
        <dbReference type="ARBA" id="ARBA00004651"/>
    </source>
</evidence>
<comment type="subcellular location">
    <subcellularLocation>
        <location evidence="1">Cell membrane</location>
        <topology evidence="1">Multi-pass membrane protein</topology>
    </subcellularLocation>
</comment>
<evidence type="ECO:0000313" key="9">
    <source>
        <dbReference type="EMBL" id="RDU42382.1"/>
    </source>
</evidence>
<keyword evidence="10" id="KW-1185">Reference proteome</keyword>
<evidence type="ECO:0000259" key="7">
    <source>
        <dbReference type="Pfam" id="PF02706"/>
    </source>
</evidence>
<dbReference type="RefSeq" id="WP_104269956.1">
    <property type="nucleotide sequence ID" value="NZ_PSSW01000001.1"/>
</dbReference>
<gene>
    <name evidence="9" type="ORF">DXI23_01480</name>
</gene>
<keyword evidence="5 6" id="KW-0472">Membrane</keyword>
<keyword evidence="3 6" id="KW-0812">Transmembrane</keyword>
<evidence type="ECO:0000256" key="5">
    <source>
        <dbReference type="ARBA" id="ARBA00023136"/>
    </source>
</evidence>
<feature type="domain" description="Tyrosine-protein kinase G-rich" evidence="8">
    <location>
        <begin position="237"/>
        <end position="302"/>
    </location>
</feature>
<dbReference type="AlphaFoldDB" id="A0A3D8H6N3"/>
<dbReference type="InterPro" id="IPR050445">
    <property type="entry name" value="Bact_polysacc_biosynth/exp"/>
</dbReference>
<evidence type="ECO:0000256" key="4">
    <source>
        <dbReference type="ARBA" id="ARBA00022989"/>
    </source>
</evidence>
<feature type="transmembrane region" description="Helical" evidence="6">
    <location>
        <begin position="281"/>
        <end position="305"/>
    </location>
</feature>
<dbReference type="PANTHER" id="PTHR32309:SF13">
    <property type="entry name" value="FERRIC ENTEROBACTIN TRANSPORT PROTEIN FEPE"/>
    <property type="match status" value="1"/>
</dbReference>
<evidence type="ECO:0000313" key="10">
    <source>
        <dbReference type="Proteomes" id="UP000256431"/>
    </source>
</evidence>
<organism evidence="9 10">
    <name type="scientific">Marinobacter flavimaris</name>
    <dbReference type="NCBI Taxonomy" id="262076"/>
    <lineage>
        <taxon>Bacteria</taxon>
        <taxon>Pseudomonadati</taxon>
        <taxon>Pseudomonadota</taxon>
        <taxon>Gammaproteobacteria</taxon>
        <taxon>Pseudomonadales</taxon>
        <taxon>Marinobacteraceae</taxon>
        <taxon>Marinobacter</taxon>
    </lineage>
</organism>
<evidence type="ECO:0000256" key="2">
    <source>
        <dbReference type="ARBA" id="ARBA00022475"/>
    </source>
</evidence>
<feature type="domain" description="Polysaccharide chain length determinant N-terminal" evidence="7">
    <location>
        <begin position="11"/>
        <end position="110"/>
    </location>
</feature>
<evidence type="ECO:0000256" key="6">
    <source>
        <dbReference type="SAM" id="Phobius"/>
    </source>
</evidence>
<proteinExistence type="predicted"/>
<dbReference type="Proteomes" id="UP000256431">
    <property type="component" value="Unassembled WGS sequence"/>
</dbReference>
<dbReference type="InterPro" id="IPR003856">
    <property type="entry name" value="LPS_length_determ_N"/>
</dbReference>
<protein>
    <submittedName>
        <fullName evidence="9">LPS O-antigen length regulator</fullName>
    </submittedName>
</protein>
<accession>A0A3D8H6N3</accession>
<dbReference type="InterPro" id="IPR032807">
    <property type="entry name" value="GNVR"/>
</dbReference>
<reference evidence="9 10" key="1">
    <citation type="submission" date="2018-08" db="EMBL/GenBank/DDBJ databases">
        <title>Genome sequence of Marinobacter flavimaris KCTC 12185.</title>
        <authorList>
            <person name="Chun J."/>
            <person name="Kim B.-Y."/>
            <person name="Choi S.-B."/>
            <person name="Kwak M.-J."/>
        </authorList>
    </citation>
    <scope>NUCLEOTIDE SEQUENCE [LARGE SCALE GENOMIC DNA]</scope>
    <source>
        <strain evidence="9 10">KCTC 12185</strain>
    </source>
</reference>
<dbReference type="GO" id="GO:0005886">
    <property type="term" value="C:plasma membrane"/>
    <property type="evidence" value="ECO:0007669"/>
    <property type="project" value="UniProtKB-SubCell"/>
</dbReference>
<name>A0A3D8H6N3_9GAMM</name>
<dbReference type="PANTHER" id="PTHR32309">
    <property type="entry name" value="TYROSINE-PROTEIN KINASE"/>
    <property type="match status" value="1"/>
</dbReference>
<dbReference type="Pfam" id="PF02706">
    <property type="entry name" value="Wzz"/>
    <property type="match status" value="1"/>
</dbReference>
<keyword evidence="2" id="KW-1003">Cell membrane</keyword>
<keyword evidence="4 6" id="KW-1133">Transmembrane helix</keyword>
<evidence type="ECO:0000256" key="3">
    <source>
        <dbReference type="ARBA" id="ARBA00022692"/>
    </source>
</evidence>
<feature type="transmembrane region" description="Helical" evidence="6">
    <location>
        <begin position="27"/>
        <end position="46"/>
    </location>
</feature>
<dbReference type="Gene3D" id="3.30.1890.10">
    <property type="entry name" value="FepE-like"/>
    <property type="match status" value="1"/>
</dbReference>
<dbReference type="EMBL" id="QRDH01000001">
    <property type="protein sequence ID" value="RDU42382.1"/>
    <property type="molecule type" value="Genomic_DNA"/>
</dbReference>